<dbReference type="PANTHER" id="PTHR33546">
    <property type="entry name" value="LARGE, MULTIFUNCTIONAL SECRETED PROTEIN-RELATED"/>
    <property type="match status" value="1"/>
</dbReference>
<evidence type="ECO:0000256" key="4">
    <source>
        <dbReference type="PROSITE-ProRule" id="PRU00433"/>
    </source>
</evidence>
<feature type="signal peptide" evidence="5">
    <location>
        <begin position="1"/>
        <end position="24"/>
    </location>
</feature>
<dbReference type="EMBL" id="LT838813">
    <property type="protein sequence ID" value="SMD44647.1"/>
    <property type="molecule type" value="Genomic_DNA"/>
</dbReference>
<dbReference type="PANTHER" id="PTHR33546:SF1">
    <property type="entry name" value="LARGE, MULTIFUNCTIONAL SECRETED PROTEIN"/>
    <property type="match status" value="1"/>
</dbReference>
<dbReference type="RefSeq" id="WP_084121442.1">
    <property type="nucleotide sequence ID" value="NZ_LT838813.1"/>
</dbReference>
<dbReference type="InterPro" id="IPR036909">
    <property type="entry name" value="Cyt_c-like_dom_sf"/>
</dbReference>
<dbReference type="Gene3D" id="1.25.10.10">
    <property type="entry name" value="Leucine-rich Repeat Variant"/>
    <property type="match status" value="2"/>
</dbReference>
<dbReference type="NCBIfam" id="TIGR02604">
    <property type="entry name" value="Piru_Ver_Nterm"/>
    <property type="match status" value="1"/>
</dbReference>
<dbReference type="InterPro" id="IPR055557">
    <property type="entry name" value="DUF7133"/>
</dbReference>
<dbReference type="Pfam" id="PF00034">
    <property type="entry name" value="Cytochrom_C"/>
    <property type="match status" value="1"/>
</dbReference>
<dbReference type="PROSITE" id="PS51257">
    <property type="entry name" value="PROKAR_LIPOPROTEIN"/>
    <property type="match status" value="1"/>
</dbReference>
<evidence type="ECO:0000313" key="7">
    <source>
        <dbReference type="EMBL" id="SMD44647.1"/>
    </source>
</evidence>
<dbReference type="InterPro" id="IPR011041">
    <property type="entry name" value="Quinoprot_gluc/sorb_DH_b-prop"/>
</dbReference>
<dbReference type="SUPFAM" id="SSF50952">
    <property type="entry name" value="Soluble quinoprotein glucose dehydrogenase"/>
    <property type="match status" value="1"/>
</dbReference>
<keyword evidence="3 4" id="KW-0408">Iron</keyword>
<evidence type="ECO:0000256" key="3">
    <source>
        <dbReference type="ARBA" id="ARBA00023004"/>
    </source>
</evidence>
<feature type="domain" description="Cytochrome c" evidence="6">
    <location>
        <begin position="878"/>
        <end position="1012"/>
    </location>
</feature>
<dbReference type="GO" id="GO:0020037">
    <property type="term" value="F:heme binding"/>
    <property type="evidence" value="ECO:0007669"/>
    <property type="project" value="InterPro"/>
</dbReference>
<dbReference type="InterPro" id="IPR013428">
    <property type="entry name" value="Membrane-bound_put_N"/>
</dbReference>
<dbReference type="SUPFAM" id="SSF46626">
    <property type="entry name" value="Cytochrome c"/>
    <property type="match status" value="1"/>
</dbReference>
<accession>A0A1W2H6S2</accession>
<protein>
    <submittedName>
        <fullName evidence="7">Putative membrane-bound dehydrogenase domain-containing protein</fullName>
    </submittedName>
</protein>
<reference evidence="8" key="1">
    <citation type="submission" date="2017-04" db="EMBL/GenBank/DDBJ databases">
        <authorList>
            <person name="Varghese N."/>
            <person name="Submissions S."/>
        </authorList>
    </citation>
    <scope>NUCLEOTIDE SEQUENCE [LARGE SCALE GENOMIC DNA]</scope>
    <source>
        <strain evidence="8">DSM 16537</strain>
    </source>
</reference>
<dbReference type="Gene3D" id="2.120.10.30">
    <property type="entry name" value="TolB, C-terminal domain"/>
    <property type="match status" value="1"/>
</dbReference>
<keyword evidence="8" id="KW-1185">Reference proteome</keyword>
<dbReference type="GO" id="GO:0009055">
    <property type="term" value="F:electron transfer activity"/>
    <property type="evidence" value="ECO:0007669"/>
    <property type="project" value="InterPro"/>
</dbReference>
<evidence type="ECO:0000259" key="6">
    <source>
        <dbReference type="PROSITE" id="PS51007"/>
    </source>
</evidence>
<dbReference type="SUPFAM" id="SSF48371">
    <property type="entry name" value="ARM repeat"/>
    <property type="match status" value="2"/>
</dbReference>
<dbReference type="Gene3D" id="1.10.760.10">
    <property type="entry name" value="Cytochrome c-like domain"/>
    <property type="match status" value="1"/>
</dbReference>
<evidence type="ECO:0000256" key="2">
    <source>
        <dbReference type="ARBA" id="ARBA00022723"/>
    </source>
</evidence>
<dbReference type="GO" id="GO:0046872">
    <property type="term" value="F:metal ion binding"/>
    <property type="evidence" value="ECO:0007669"/>
    <property type="project" value="UniProtKB-KW"/>
</dbReference>
<proteinExistence type="predicted"/>
<feature type="chain" id="PRO_5011963988" evidence="5">
    <location>
        <begin position="25"/>
        <end position="1019"/>
    </location>
</feature>
<keyword evidence="1 4" id="KW-0349">Heme</keyword>
<name>A0A1W2H6S2_9BACT</name>
<evidence type="ECO:0000256" key="1">
    <source>
        <dbReference type="ARBA" id="ARBA00022617"/>
    </source>
</evidence>
<evidence type="ECO:0000256" key="5">
    <source>
        <dbReference type="SAM" id="SignalP"/>
    </source>
</evidence>
<keyword evidence="2 4" id="KW-0479">Metal-binding</keyword>
<organism evidence="7 8">
    <name type="scientific">Aquiflexum balticum DSM 16537</name>
    <dbReference type="NCBI Taxonomy" id="758820"/>
    <lineage>
        <taxon>Bacteria</taxon>
        <taxon>Pseudomonadati</taxon>
        <taxon>Bacteroidota</taxon>
        <taxon>Cytophagia</taxon>
        <taxon>Cytophagales</taxon>
        <taxon>Cyclobacteriaceae</taxon>
        <taxon>Aquiflexum</taxon>
    </lineage>
</organism>
<keyword evidence="5" id="KW-0732">Signal</keyword>
<dbReference type="OrthoDB" id="9808161at2"/>
<dbReference type="InterPro" id="IPR016024">
    <property type="entry name" value="ARM-type_fold"/>
</dbReference>
<dbReference type="InterPro" id="IPR011042">
    <property type="entry name" value="6-blade_b-propeller_TolB-like"/>
</dbReference>
<dbReference type="PROSITE" id="PS51007">
    <property type="entry name" value="CYTC"/>
    <property type="match status" value="1"/>
</dbReference>
<dbReference type="InterPro" id="IPR011989">
    <property type="entry name" value="ARM-like"/>
</dbReference>
<sequence length="1019" mass="113522">MKKPVKLILLPMLTAGFFFFYSCNQPVIIPDFDTLTDEQRHLPEFALSGISITEGLEAKLFASEPTITNPTNIDIDHKGRVWVLEAYNYRPEITGNEIKPEGDRIVILEDTNGDGVQDKSTVFYQGPEINAPLGIWVMGNQAIVSQSPYVWMLTDTDGDDKADKKEIIFQGISGEQHDHGMHSFVFGPDGKFYFNFGNSGAQLRDKNNQVIKDIHGLEINTDNFKQGLVFRSNTDFTNIEVLGQNFRNNYEVAVDSYGTLWQSDNDDDGNKGVRINYVMEFGNYGYKDEMTNASWSANRTNKEKEIPHQHWHLNDPGVVPNLLQTGAGSPTGILVYEGRLLPEVFWDQMIHADAGPNVVRAYPVKKDGAGYTAEMVNIMVGDKNQWFRPSDVCIAPDGSLFVADWYDPGVGGHQVGDLNRGRIFRLAPPRTRYKIPNYNLNKVKGTLEALQNPNLSWRYQAWMALQGFGAQAEKELAEMFASHENPRMRARAFWVLAKMEGKGQKYVDLAIADSNPDIQIAGLRAARQLDLDLIPIITKLSENNDPQVRREAAIALRFHPSPEAPGLWAKLAVQHDGEDRWYLEALGIGAHSQWDTYFAAWKDAIVEADLNKKANQDIIWRARTGNSIPMLASLAVGQDEPLEDRLRYFRAFDFNPDVEGKSKALINMLNNKEADQQEINRLVIAHLDPQYTKRSPVAMAALKELIAESEGKQEFVDLVSKFSLNEYNTKLLDLAIQNSGNNLGRNAASTLMQLGGKNLIVGKLQSKEDKVVIDMMASLRGIGSNESIALLENVAFDANRSINVRREAASAMGASYSGEERVLDLLREEKFPDNLKASAVNGLSRAWRRTVRQEAATYLENGEDSNLPPMNDLLAMSGMVENGKSVFKNSCAICHQVGEEGMDFGPKLTEIGSKLSKEAQYIAIIHPDAGISFGYEGQILKTKDGNTYGGIISSRTETDLELKMPGGTSVNLKTSDIASIEQMENSMMPAGLERSMTAQEMVDLVEYLMSLKKISSEAK</sequence>
<gene>
    <name evidence="7" type="ORF">SAMN00777080_3273</name>
</gene>
<dbReference type="Pfam" id="PF23500">
    <property type="entry name" value="DUF7133"/>
    <property type="match status" value="1"/>
</dbReference>
<dbReference type="NCBIfam" id="TIGR02603">
    <property type="entry name" value="CxxCH_TIGR02603"/>
    <property type="match status" value="1"/>
</dbReference>
<evidence type="ECO:0000313" key="8">
    <source>
        <dbReference type="Proteomes" id="UP000192333"/>
    </source>
</evidence>
<dbReference type="STRING" id="758820.SAMN00777080_3273"/>
<dbReference type="InterPro" id="IPR013427">
    <property type="entry name" value="Haem-bd_dom_put"/>
</dbReference>
<dbReference type="InterPro" id="IPR009056">
    <property type="entry name" value="Cyt_c-like_dom"/>
</dbReference>
<dbReference type="Proteomes" id="UP000192333">
    <property type="component" value="Chromosome I"/>
</dbReference>
<dbReference type="AlphaFoldDB" id="A0A1W2H6S2"/>